<feature type="repeat" description="WD" evidence="9">
    <location>
        <begin position="472"/>
        <end position="513"/>
    </location>
</feature>
<feature type="repeat" description="WD" evidence="9">
    <location>
        <begin position="560"/>
        <end position="596"/>
    </location>
</feature>
<dbReference type="SMART" id="SM00320">
    <property type="entry name" value="WD40"/>
    <property type="match status" value="7"/>
</dbReference>
<keyword evidence="2" id="KW-0723">Serine/threonine-protein kinase</keyword>
<dbReference type="PROSITE" id="PS00107">
    <property type="entry name" value="PROTEIN_KINASE_ATP"/>
    <property type="match status" value="1"/>
</dbReference>
<evidence type="ECO:0000256" key="12">
    <source>
        <dbReference type="SAM" id="Phobius"/>
    </source>
</evidence>
<keyword evidence="3 9" id="KW-0853">WD repeat</keyword>
<evidence type="ECO:0000256" key="3">
    <source>
        <dbReference type="ARBA" id="ARBA00022574"/>
    </source>
</evidence>
<dbReference type="PROSITE" id="PS50011">
    <property type="entry name" value="PROTEIN_KINASE_DOM"/>
    <property type="match status" value="1"/>
</dbReference>
<keyword evidence="15" id="KW-1185">Reference proteome</keyword>
<dbReference type="InterPro" id="IPR000719">
    <property type="entry name" value="Prot_kinase_dom"/>
</dbReference>
<dbReference type="PROSITE" id="PS50294">
    <property type="entry name" value="WD_REPEATS_REGION"/>
    <property type="match status" value="5"/>
</dbReference>
<name>A0A5B9QV32_9BACT</name>
<feature type="domain" description="Protein kinase" evidence="13">
    <location>
        <begin position="139"/>
        <end position="399"/>
    </location>
</feature>
<sequence length="761" mass="82209">MKLATQCPTPEQLSELLRGTLSAQDAARFTEHIGSCSVCQASMLSDATGELPIASWLSGVRELAPPNQSDYWQAIERVEQELVGEASAKTHDTPAAVDRSQQETQAADYATNPPPHRDGELDFLEPSDDPAYLGKLHHFQIARVIGRGGMGIVLEAFDPHLQRTVAIKVLNPQYQANDISKQRFCREGRAAAAISHEHVVPMYQVAKAQEGEVAYLVMQLIDGDTLESRLSDGRPLPPDEVARIGMQIAAGLSAAHKRDMVHRDIKPANIMIEADTGRVKLTDFGLARATDDVKLTKTGMVTGTPLYMSPEQAMGEDADEHSDLFSLGAVLYEMATGMPPFQAPTALAVMQNILKHTPDPPHKLNAGITRPLSDLIMSLLAKQPADRPESASAVATALASIVNEYGPISPLQVPAVAAKEVKKLSGGYRRLERRWVMAAWTAAAVGLVSLLATGLIVFRPSASGDDFPSVVLPDNPGTVWSVDFAPHDNVLAAAVEDGSVRIWDIENQTLQKSFSAHQGSAWIVAYHPTRPLLMTSGDDESVRLWDSNTFEMVQQWETKNAVRSATFSPDGNRIAAGDRDGTIHVYDIDSGEEVVSTTHSGAIFGVDYSSDGSLIASVGSDKVVRIFDSQTLAERNRFSGHDGAIYSVKFAPQGPLVASVGWNKNVRVWNTATGQQVMNLTGSEGDIWGVDFCAASTHMVTGEQGGVARVWDLSSGEFVTTLRGHTSAVHNVSLDQIAHRIATSSRDGTIRVWDMSSVDPE</sequence>
<dbReference type="InterPro" id="IPR055442">
    <property type="entry name" value="Beta-prop_EML-like_2nd"/>
</dbReference>
<feature type="repeat" description="WD" evidence="9">
    <location>
        <begin position="514"/>
        <end position="555"/>
    </location>
</feature>
<organism evidence="14 15">
    <name type="scientific">Roseimaritima ulvae</name>
    <dbReference type="NCBI Taxonomy" id="980254"/>
    <lineage>
        <taxon>Bacteria</taxon>
        <taxon>Pseudomonadati</taxon>
        <taxon>Planctomycetota</taxon>
        <taxon>Planctomycetia</taxon>
        <taxon>Pirellulales</taxon>
        <taxon>Pirellulaceae</taxon>
        <taxon>Roseimaritima</taxon>
    </lineage>
</organism>
<dbReference type="InterPro" id="IPR001680">
    <property type="entry name" value="WD40_rpt"/>
</dbReference>
<dbReference type="InterPro" id="IPR008271">
    <property type="entry name" value="Ser/Thr_kinase_AS"/>
</dbReference>
<dbReference type="EC" id="2.7.11.1" evidence="1"/>
<dbReference type="CDD" id="cd00200">
    <property type="entry name" value="WD40"/>
    <property type="match status" value="1"/>
</dbReference>
<keyword evidence="8 10" id="KW-0067">ATP-binding</keyword>
<evidence type="ECO:0000313" key="15">
    <source>
        <dbReference type="Proteomes" id="UP000325286"/>
    </source>
</evidence>
<dbReference type="PRINTS" id="PR00320">
    <property type="entry name" value="GPROTEINBRPT"/>
</dbReference>
<dbReference type="GO" id="GO:0005524">
    <property type="term" value="F:ATP binding"/>
    <property type="evidence" value="ECO:0007669"/>
    <property type="project" value="UniProtKB-UniRule"/>
</dbReference>
<dbReference type="AlphaFoldDB" id="A0A5B9QV32"/>
<keyword evidence="5" id="KW-0677">Repeat</keyword>
<evidence type="ECO:0000313" key="14">
    <source>
        <dbReference type="EMBL" id="QEG40926.1"/>
    </source>
</evidence>
<evidence type="ECO:0000256" key="11">
    <source>
        <dbReference type="SAM" id="MobiDB-lite"/>
    </source>
</evidence>
<dbReference type="FunFam" id="1.10.510.10:FF:000021">
    <property type="entry name" value="Serine/threonine protein kinase"/>
    <property type="match status" value="1"/>
</dbReference>
<evidence type="ECO:0000256" key="6">
    <source>
        <dbReference type="ARBA" id="ARBA00022741"/>
    </source>
</evidence>
<evidence type="ECO:0000256" key="5">
    <source>
        <dbReference type="ARBA" id="ARBA00022737"/>
    </source>
</evidence>
<dbReference type="RefSeq" id="WP_068140276.1">
    <property type="nucleotide sequence ID" value="NZ_CP042914.1"/>
</dbReference>
<protein>
    <recommendedName>
        <fullName evidence="1">non-specific serine/threonine protein kinase</fullName>
        <ecNumber evidence="1">2.7.11.1</ecNumber>
    </recommendedName>
</protein>
<dbReference type="OrthoDB" id="6111975at2"/>
<proteinExistence type="predicted"/>
<feature type="transmembrane region" description="Helical" evidence="12">
    <location>
        <begin position="435"/>
        <end position="458"/>
    </location>
</feature>
<dbReference type="SUPFAM" id="SSF56112">
    <property type="entry name" value="Protein kinase-like (PK-like)"/>
    <property type="match status" value="1"/>
</dbReference>
<dbReference type="Proteomes" id="UP000325286">
    <property type="component" value="Chromosome"/>
</dbReference>
<dbReference type="Pfam" id="PF00069">
    <property type="entry name" value="Pkinase"/>
    <property type="match status" value="1"/>
</dbReference>
<accession>A0A5B9QV32</accession>
<dbReference type="InterPro" id="IPR011047">
    <property type="entry name" value="Quinoprotein_ADH-like_sf"/>
</dbReference>
<dbReference type="CDD" id="cd14014">
    <property type="entry name" value="STKc_PknB_like"/>
    <property type="match status" value="1"/>
</dbReference>
<dbReference type="Pfam" id="PF23414">
    <property type="entry name" value="Beta-prop_EML_2"/>
    <property type="match status" value="1"/>
</dbReference>
<dbReference type="Gene3D" id="1.10.510.10">
    <property type="entry name" value="Transferase(Phosphotransferase) domain 1"/>
    <property type="match status" value="1"/>
</dbReference>
<dbReference type="InterPro" id="IPR017441">
    <property type="entry name" value="Protein_kinase_ATP_BS"/>
</dbReference>
<keyword evidence="6 10" id="KW-0547">Nucleotide-binding</keyword>
<keyword evidence="7 14" id="KW-0418">Kinase</keyword>
<dbReference type="EMBL" id="CP042914">
    <property type="protein sequence ID" value="QEG40926.1"/>
    <property type="molecule type" value="Genomic_DNA"/>
</dbReference>
<feature type="repeat" description="WD" evidence="9">
    <location>
        <begin position="680"/>
        <end position="721"/>
    </location>
</feature>
<feature type="repeat" description="WD" evidence="9">
    <location>
        <begin position="638"/>
        <end position="679"/>
    </location>
</feature>
<feature type="repeat" description="WD" evidence="9">
    <location>
        <begin position="596"/>
        <end position="637"/>
    </location>
</feature>
<evidence type="ECO:0000256" key="4">
    <source>
        <dbReference type="ARBA" id="ARBA00022679"/>
    </source>
</evidence>
<feature type="repeat" description="WD" evidence="9">
    <location>
        <begin position="722"/>
        <end position="761"/>
    </location>
</feature>
<dbReference type="GO" id="GO:0004674">
    <property type="term" value="F:protein serine/threonine kinase activity"/>
    <property type="evidence" value="ECO:0007669"/>
    <property type="project" value="UniProtKB-KW"/>
</dbReference>
<gene>
    <name evidence="14" type="primary">pknB_20</name>
    <name evidence="14" type="ORF">UC8_29440</name>
</gene>
<dbReference type="InterPro" id="IPR019775">
    <property type="entry name" value="WD40_repeat_CS"/>
</dbReference>
<evidence type="ECO:0000256" key="1">
    <source>
        <dbReference type="ARBA" id="ARBA00012513"/>
    </source>
</evidence>
<feature type="binding site" evidence="10">
    <location>
        <position position="168"/>
    </location>
    <ligand>
        <name>ATP</name>
        <dbReference type="ChEBI" id="CHEBI:30616"/>
    </ligand>
</feature>
<dbReference type="PANTHER" id="PTHR19848:SF8">
    <property type="entry name" value="F-BOX AND WD REPEAT DOMAIN CONTAINING 7"/>
    <property type="match status" value="1"/>
</dbReference>
<dbReference type="InterPro" id="IPR020472">
    <property type="entry name" value="WD40_PAC1"/>
</dbReference>
<dbReference type="InterPro" id="IPR011009">
    <property type="entry name" value="Kinase-like_dom_sf"/>
</dbReference>
<dbReference type="Gene3D" id="2.130.10.10">
    <property type="entry name" value="YVTN repeat-like/Quinoprotein amine dehydrogenase"/>
    <property type="match status" value="2"/>
</dbReference>
<keyword evidence="12" id="KW-1133">Transmembrane helix</keyword>
<evidence type="ECO:0000256" key="10">
    <source>
        <dbReference type="PROSITE-ProRule" id="PRU10141"/>
    </source>
</evidence>
<dbReference type="Pfam" id="PF00400">
    <property type="entry name" value="WD40"/>
    <property type="match status" value="2"/>
</dbReference>
<reference evidence="14 15" key="1">
    <citation type="submission" date="2019-08" db="EMBL/GenBank/DDBJ databases">
        <title>Deep-cultivation of Planctomycetes and their phenomic and genomic characterization uncovers novel biology.</title>
        <authorList>
            <person name="Wiegand S."/>
            <person name="Jogler M."/>
            <person name="Boedeker C."/>
            <person name="Pinto D."/>
            <person name="Vollmers J."/>
            <person name="Rivas-Marin E."/>
            <person name="Kohn T."/>
            <person name="Peeters S.H."/>
            <person name="Heuer A."/>
            <person name="Rast P."/>
            <person name="Oberbeckmann S."/>
            <person name="Bunk B."/>
            <person name="Jeske O."/>
            <person name="Meyerdierks A."/>
            <person name="Storesund J.E."/>
            <person name="Kallscheuer N."/>
            <person name="Luecker S."/>
            <person name="Lage O.M."/>
            <person name="Pohl T."/>
            <person name="Merkel B.J."/>
            <person name="Hornburger P."/>
            <person name="Mueller R.-W."/>
            <person name="Bruemmer F."/>
            <person name="Labrenz M."/>
            <person name="Spormann A.M."/>
            <person name="Op den Camp H."/>
            <person name="Overmann J."/>
            <person name="Amann R."/>
            <person name="Jetten M.S.M."/>
            <person name="Mascher T."/>
            <person name="Medema M.H."/>
            <person name="Devos D.P."/>
            <person name="Kaster A.-K."/>
            <person name="Ovreas L."/>
            <person name="Rohde M."/>
            <person name="Galperin M.Y."/>
            <person name="Jogler C."/>
        </authorList>
    </citation>
    <scope>NUCLEOTIDE SEQUENCE [LARGE SCALE GENOMIC DNA]</scope>
    <source>
        <strain evidence="14 15">UC8</strain>
    </source>
</reference>
<dbReference type="PROSITE" id="PS50082">
    <property type="entry name" value="WD_REPEATS_2"/>
    <property type="match status" value="7"/>
</dbReference>
<dbReference type="InterPro" id="IPR015943">
    <property type="entry name" value="WD40/YVTN_repeat-like_dom_sf"/>
</dbReference>
<evidence type="ECO:0000259" key="13">
    <source>
        <dbReference type="PROSITE" id="PS50011"/>
    </source>
</evidence>
<keyword evidence="12" id="KW-0812">Transmembrane</keyword>
<keyword evidence="12" id="KW-0472">Membrane</keyword>
<dbReference type="KEGG" id="rul:UC8_29440"/>
<evidence type="ECO:0000256" key="2">
    <source>
        <dbReference type="ARBA" id="ARBA00022527"/>
    </source>
</evidence>
<dbReference type="PANTHER" id="PTHR19848">
    <property type="entry name" value="WD40 REPEAT PROTEIN"/>
    <property type="match status" value="1"/>
</dbReference>
<dbReference type="PROSITE" id="PS00108">
    <property type="entry name" value="PROTEIN_KINASE_ST"/>
    <property type="match status" value="1"/>
</dbReference>
<dbReference type="SUPFAM" id="SSF50998">
    <property type="entry name" value="Quinoprotein alcohol dehydrogenase-like"/>
    <property type="match status" value="1"/>
</dbReference>
<dbReference type="Gene3D" id="3.30.200.20">
    <property type="entry name" value="Phosphorylase Kinase, domain 1"/>
    <property type="match status" value="1"/>
</dbReference>
<dbReference type="PROSITE" id="PS00678">
    <property type="entry name" value="WD_REPEATS_1"/>
    <property type="match status" value="3"/>
</dbReference>
<keyword evidence="4 14" id="KW-0808">Transferase</keyword>
<dbReference type="SMART" id="SM00220">
    <property type="entry name" value="S_TKc"/>
    <property type="match status" value="1"/>
</dbReference>
<evidence type="ECO:0000256" key="7">
    <source>
        <dbReference type="ARBA" id="ARBA00022777"/>
    </source>
</evidence>
<evidence type="ECO:0000256" key="9">
    <source>
        <dbReference type="PROSITE-ProRule" id="PRU00221"/>
    </source>
</evidence>
<evidence type="ECO:0000256" key="8">
    <source>
        <dbReference type="ARBA" id="ARBA00022840"/>
    </source>
</evidence>
<feature type="region of interest" description="Disordered" evidence="11">
    <location>
        <begin position="86"/>
        <end position="115"/>
    </location>
</feature>